<keyword evidence="3" id="KW-1133">Transmembrane helix</keyword>
<keyword evidence="5" id="KW-1185">Reference proteome</keyword>
<sequence>MGERREIESSGRARRRSLIAGACRSEMLLDEMAELTGPFAGTLEYVVLMGIFIPFADRCSYKNCGIGSAFVPKLHGKLIATENFFHTSKFFGLGPSSFLSDLILAGEQFCEEDWSELKRKYIAVEEEDLLRYCFSSSYIVALLHDSLGIAMNDTRVMFANQVGEVPLDWALGAFIMQKTAEAAIHPDWNAVIILAILSHLRSIFVLASFITFLGWFALNRRRPQLK</sequence>
<dbReference type="Proteomes" id="UP001418222">
    <property type="component" value="Unassembled WGS sequence"/>
</dbReference>
<feature type="transmembrane region" description="Helical" evidence="3">
    <location>
        <begin position="188"/>
        <end position="218"/>
    </location>
</feature>
<evidence type="ECO:0000313" key="4">
    <source>
        <dbReference type="EMBL" id="KAK8930575.1"/>
    </source>
</evidence>
<keyword evidence="3" id="KW-0472">Membrane</keyword>
<proteinExistence type="inferred from homology"/>
<dbReference type="Pfam" id="PF01150">
    <property type="entry name" value="GDA1_CD39"/>
    <property type="match status" value="1"/>
</dbReference>
<keyword evidence="2" id="KW-0378">Hydrolase</keyword>
<dbReference type="PANTHER" id="PTHR11782:SF3">
    <property type="entry name" value="APYRASE 6-RELATED"/>
    <property type="match status" value="1"/>
</dbReference>
<dbReference type="GO" id="GO:0016020">
    <property type="term" value="C:membrane"/>
    <property type="evidence" value="ECO:0007669"/>
    <property type="project" value="TreeGrafter"/>
</dbReference>
<name>A0AAP0B694_9ASPA</name>
<evidence type="ECO:0000313" key="5">
    <source>
        <dbReference type="Proteomes" id="UP001418222"/>
    </source>
</evidence>
<accession>A0AAP0B694</accession>
<comment type="similarity">
    <text evidence="1">Belongs to the GDA1/CD39 NTPase family.</text>
</comment>
<dbReference type="GO" id="GO:0017110">
    <property type="term" value="F:nucleoside diphosphate phosphatase activity"/>
    <property type="evidence" value="ECO:0007669"/>
    <property type="project" value="TreeGrafter"/>
</dbReference>
<gene>
    <name evidence="4" type="primary">APY6</name>
    <name evidence="4" type="ORF">KSP39_PZI016551</name>
</gene>
<dbReference type="GO" id="GO:0009134">
    <property type="term" value="P:nucleoside diphosphate catabolic process"/>
    <property type="evidence" value="ECO:0007669"/>
    <property type="project" value="TreeGrafter"/>
</dbReference>
<evidence type="ECO:0000256" key="1">
    <source>
        <dbReference type="ARBA" id="ARBA00009283"/>
    </source>
</evidence>
<evidence type="ECO:0000256" key="2">
    <source>
        <dbReference type="ARBA" id="ARBA00022801"/>
    </source>
</evidence>
<dbReference type="EMBL" id="JBBWWQ010000014">
    <property type="protein sequence ID" value="KAK8930575.1"/>
    <property type="molecule type" value="Genomic_DNA"/>
</dbReference>
<protein>
    <submittedName>
        <fullName evidence="4">Apyrase 6</fullName>
    </submittedName>
</protein>
<evidence type="ECO:0000256" key="3">
    <source>
        <dbReference type="SAM" id="Phobius"/>
    </source>
</evidence>
<dbReference type="PANTHER" id="PTHR11782">
    <property type="entry name" value="ADENOSINE/GUANOSINE DIPHOSPHATASE"/>
    <property type="match status" value="1"/>
</dbReference>
<organism evidence="4 5">
    <name type="scientific">Platanthera zijinensis</name>
    <dbReference type="NCBI Taxonomy" id="2320716"/>
    <lineage>
        <taxon>Eukaryota</taxon>
        <taxon>Viridiplantae</taxon>
        <taxon>Streptophyta</taxon>
        <taxon>Embryophyta</taxon>
        <taxon>Tracheophyta</taxon>
        <taxon>Spermatophyta</taxon>
        <taxon>Magnoliopsida</taxon>
        <taxon>Liliopsida</taxon>
        <taxon>Asparagales</taxon>
        <taxon>Orchidaceae</taxon>
        <taxon>Orchidoideae</taxon>
        <taxon>Orchideae</taxon>
        <taxon>Orchidinae</taxon>
        <taxon>Platanthera</taxon>
    </lineage>
</organism>
<dbReference type="AlphaFoldDB" id="A0AAP0B694"/>
<keyword evidence="3" id="KW-0812">Transmembrane</keyword>
<dbReference type="InterPro" id="IPR000407">
    <property type="entry name" value="GDA1_CD39_NTPase"/>
</dbReference>
<reference evidence="4 5" key="1">
    <citation type="journal article" date="2022" name="Nat. Plants">
        <title>Genomes of leafy and leafless Platanthera orchids illuminate the evolution of mycoheterotrophy.</title>
        <authorList>
            <person name="Li M.H."/>
            <person name="Liu K.W."/>
            <person name="Li Z."/>
            <person name="Lu H.C."/>
            <person name="Ye Q.L."/>
            <person name="Zhang D."/>
            <person name="Wang J.Y."/>
            <person name="Li Y.F."/>
            <person name="Zhong Z.M."/>
            <person name="Liu X."/>
            <person name="Yu X."/>
            <person name="Liu D.K."/>
            <person name="Tu X.D."/>
            <person name="Liu B."/>
            <person name="Hao Y."/>
            <person name="Liao X.Y."/>
            <person name="Jiang Y.T."/>
            <person name="Sun W.H."/>
            <person name="Chen J."/>
            <person name="Chen Y.Q."/>
            <person name="Ai Y."/>
            <person name="Zhai J.W."/>
            <person name="Wu S.S."/>
            <person name="Zhou Z."/>
            <person name="Hsiao Y.Y."/>
            <person name="Wu W.L."/>
            <person name="Chen Y.Y."/>
            <person name="Lin Y.F."/>
            <person name="Hsu J.L."/>
            <person name="Li C.Y."/>
            <person name="Wang Z.W."/>
            <person name="Zhao X."/>
            <person name="Zhong W.Y."/>
            <person name="Ma X.K."/>
            <person name="Ma L."/>
            <person name="Huang J."/>
            <person name="Chen G.Z."/>
            <person name="Huang M.Z."/>
            <person name="Huang L."/>
            <person name="Peng D.H."/>
            <person name="Luo Y.B."/>
            <person name="Zou S.Q."/>
            <person name="Chen S.P."/>
            <person name="Lan S."/>
            <person name="Tsai W.C."/>
            <person name="Van de Peer Y."/>
            <person name="Liu Z.J."/>
        </authorList>
    </citation>
    <scope>NUCLEOTIDE SEQUENCE [LARGE SCALE GENOMIC DNA]</scope>
    <source>
        <strain evidence="4">Lor287</strain>
    </source>
</reference>
<comment type="caution">
    <text evidence="4">The sequence shown here is derived from an EMBL/GenBank/DDBJ whole genome shotgun (WGS) entry which is preliminary data.</text>
</comment>
<dbReference type="Gene3D" id="3.30.420.150">
    <property type="entry name" value="Exopolyphosphatase. Domain 2"/>
    <property type="match status" value="1"/>
</dbReference>